<dbReference type="GO" id="GO:0000976">
    <property type="term" value="F:transcription cis-regulatory region binding"/>
    <property type="evidence" value="ECO:0007669"/>
    <property type="project" value="TreeGrafter"/>
</dbReference>
<dbReference type="Pfam" id="PF00356">
    <property type="entry name" value="LacI"/>
    <property type="match status" value="1"/>
</dbReference>
<dbReference type="SUPFAM" id="SSF53822">
    <property type="entry name" value="Periplasmic binding protein-like I"/>
    <property type="match status" value="1"/>
</dbReference>
<organism evidence="5 6">
    <name type="scientific">Mycetocola lacteus</name>
    <dbReference type="NCBI Taxonomy" id="76637"/>
    <lineage>
        <taxon>Bacteria</taxon>
        <taxon>Bacillati</taxon>
        <taxon>Actinomycetota</taxon>
        <taxon>Actinomycetes</taxon>
        <taxon>Micrococcales</taxon>
        <taxon>Microbacteriaceae</taxon>
        <taxon>Mycetocola</taxon>
    </lineage>
</organism>
<dbReference type="InterPro" id="IPR028082">
    <property type="entry name" value="Peripla_BP_I"/>
</dbReference>
<sequence length="340" mass="35926">MTRRVTINDVAAQAGVAISSVSSALNGRPGVSDATREKILAAADDLGFVPSVRGRSLAGKKTFSVGLVVHRDPDVLELDPFFGGFIGGIESYIDARGFALVLQTSPGANEVLERYRRLAAGRRVDGVFLNELEVDDARVPAVQDLGLPAVSIGADEDFPLPSVRQDHRPGIDALVEHLARLGHTHFAFVGGPPRFVHSRQRERAWRDSLGARGIEAGPVADGGFTYEGGIEAAKILLANRVRPTAVVCANDLSAMGFIAQAQHLGFDVPGDLSVAGYDGIQLGAYLRPTLTTIQTSPNQIGFEAARLLLQAIDGEPTVDVNVPAAELVIRNSTGPVPTSA</sequence>
<evidence type="ECO:0000259" key="4">
    <source>
        <dbReference type="PROSITE" id="PS50932"/>
    </source>
</evidence>
<comment type="caution">
    <text evidence="5">The sequence shown here is derived from an EMBL/GenBank/DDBJ whole genome shotgun (WGS) entry which is preliminary data.</text>
</comment>
<keyword evidence="6" id="KW-1185">Reference proteome</keyword>
<keyword evidence="3" id="KW-0804">Transcription</keyword>
<dbReference type="CDD" id="cd01392">
    <property type="entry name" value="HTH_LacI"/>
    <property type="match status" value="1"/>
</dbReference>
<dbReference type="EMBL" id="RCUY01000001">
    <property type="protein sequence ID" value="RLP84778.1"/>
    <property type="molecule type" value="Genomic_DNA"/>
</dbReference>
<dbReference type="SUPFAM" id="SSF47413">
    <property type="entry name" value="lambda repressor-like DNA-binding domains"/>
    <property type="match status" value="1"/>
</dbReference>
<dbReference type="Gene3D" id="1.10.260.40">
    <property type="entry name" value="lambda repressor-like DNA-binding domains"/>
    <property type="match status" value="1"/>
</dbReference>
<protein>
    <submittedName>
        <fullName evidence="5">LacI family transcriptional regulator</fullName>
    </submittedName>
</protein>
<dbReference type="AlphaFoldDB" id="A0A3L7AYY1"/>
<dbReference type="InterPro" id="IPR046335">
    <property type="entry name" value="LacI/GalR-like_sensor"/>
</dbReference>
<keyword evidence="1" id="KW-0805">Transcription regulation</keyword>
<evidence type="ECO:0000256" key="3">
    <source>
        <dbReference type="ARBA" id="ARBA00023163"/>
    </source>
</evidence>
<dbReference type="OrthoDB" id="1938857at2"/>
<dbReference type="Gene3D" id="3.40.50.2300">
    <property type="match status" value="2"/>
</dbReference>
<dbReference type="Proteomes" id="UP000269438">
    <property type="component" value="Unassembled WGS sequence"/>
</dbReference>
<evidence type="ECO:0000313" key="5">
    <source>
        <dbReference type="EMBL" id="RLP84778.1"/>
    </source>
</evidence>
<dbReference type="InterPro" id="IPR010982">
    <property type="entry name" value="Lambda_DNA-bd_dom_sf"/>
</dbReference>
<feature type="domain" description="HTH lacI-type" evidence="4">
    <location>
        <begin position="5"/>
        <end position="59"/>
    </location>
</feature>
<reference evidence="5 6" key="1">
    <citation type="submission" date="2018-10" db="EMBL/GenBank/DDBJ databases">
        <authorList>
            <person name="Li J."/>
        </authorList>
    </citation>
    <scope>NUCLEOTIDE SEQUENCE [LARGE SCALE GENOMIC DNA]</scope>
    <source>
        <strain evidence="5 6">JCM 11654</strain>
    </source>
</reference>
<dbReference type="Pfam" id="PF13377">
    <property type="entry name" value="Peripla_BP_3"/>
    <property type="match status" value="1"/>
</dbReference>
<gene>
    <name evidence="5" type="ORF">D9V34_01925</name>
</gene>
<evidence type="ECO:0000256" key="2">
    <source>
        <dbReference type="ARBA" id="ARBA00023125"/>
    </source>
</evidence>
<evidence type="ECO:0000256" key="1">
    <source>
        <dbReference type="ARBA" id="ARBA00023015"/>
    </source>
</evidence>
<dbReference type="SMART" id="SM00354">
    <property type="entry name" value="HTH_LACI"/>
    <property type="match status" value="1"/>
</dbReference>
<dbReference type="GO" id="GO:0003700">
    <property type="term" value="F:DNA-binding transcription factor activity"/>
    <property type="evidence" value="ECO:0007669"/>
    <property type="project" value="TreeGrafter"/>
</dbReference>
<evidence type="ECO:0000313" key="6">
    <source>
        <dbReference type="Proteomes" id="UP000269438"/>
    </source>
</evidence>
<dbReference type="RefSeq" id="WP_121687248.1">
    <property type="nucleotide sequence ID" value="NZ_RCUY01000001.1"/>
</dbReference>
<dbReference type="PANTHER" id="PTHR30146">
    <property type="entry name" value="LACI-RELATED TRANSCRIPTIONAL REPRESSOR"/>
    <property type="match status" value="1"/>
</dbReference>
<dbReference type="PROSITE" id="PS50932">
    <property type="entry name" value="HTH_LACI_2"/>
    <property type="match status" value="1"/>
</dbReference>
<accession>A0A3L7AYY1</accession>
<name>A0A3L7AYY1_9MICO</name>
<keyword evidence="2" id="KW-0238">DNA-binding</keyword>
<dbReference type="InterPro" id="IPR000843">
    <property type="entry name" value="HTH_LacI"/>
</dbReference>
<dbReference type="PANTHER" id="PTHR30146:SF155">
    <property type="entry name" value="ALANINE RACEMASE"/>
    <property type="match status" value="1"/>
</dbReference>
<dbReference type="CDD" id="cd06267">
    <property type="entry name" value="PBP1_LacI_sugar_binding-like"/>
    <property type="match status" value="1"/>
</dbReference>
<proteinExistence type="predicted"/>